<dbReference type="AlphaFoldDB" id="A0A6A5SNL3"/>
<dbReference type="OrthoDB" id="3690693at2759"/>
<name>A0A6A5SNL3_9PLEO</name>
<reference evidence="1" key="1">
    <citation type="journal article" date="2020" name="Stud. Mycol.">
        <title>101 Dothideomycetes genomes: a test case for predicting lifestyles and emergence of pathogens.</title>
        <authorList>
            <person name="Haridas S."/>
            <person name="Albert R."/>
            <person name="Binder M."/>
            <person name="Bloem J."/>
            <person name="Labutti K."/>
            <person name="Salamov A."/>
            <person name="Andreopoulos B."/>
            <person name="Baker S."/>
            <person name="Barry K."/>
            <person name="Bills G."/>
            <person name="Bluhm B."/>
            <person name="Cannon C."/>
            <person name="Castanera R."/>
            <person name="Culley D."/>
            <person name="Daum C."/>
            <person name="Ezra D."/>
            <person name="Gonzalez J."/>
            <person name="Henrissat B."/>
            <person name="Kuo A."/>
            <person name="Liang C."/>
            <person name="Lipzen A."/>
            <person name="Lutzoni F."/>
            <person name="Magnuson J."/>
            <person name="Mondo S."/>
            <person name="Nolan M."/>
            <person name="Ohm R."/>
            <person name="Pangilinan J."/>
            <person name="Park H.-J."/>
            <person name="Ramirez L."/>
            <person name="Alfaro M."/>
            <person name="Sun H."/>
            <person name="Tritt A."/>
            <person name="Yoshinaga Y."/>
            <person name="Zwiers L.-H."/>
            <person name="Turgeon B."/>
            <person name="Goodwin S."/>
            <person name="Spatafora J."/>
            <person name="Crous P."/>
            <person name="Grigoriev I."/>
        </authorList>
    </citation>
    <scope>NUCLEOTIDE SEQUENCE</scope>
    <source>
        <strain evidence="1">CBS 161.51</strain>
    </source>
</reference>
<protein>
    <submittedName>
        <fullName evidence="1">Uncharacterized protein</fullName>
    </submittedName>
</protein>
<organism evidence="1 2">
    <name type="scientific">Clathrospora elynae</name>
    <dbReference type="NCBI Taxonomy" id="706981"/>
    <lineage>
        <taxon>Eukaryota</taxon>
        <taxon>Fungi</taxon>
        <taxon>Dikarya</taxon>
        <taxon>Ascomycota</taxon>
        <taxon>Pezizomycotina</taxon>
        <taxon>Dothideomycetes</taxon>
        <taxon>Pleosporomycetidae</taxon>
        <taxon>Pleosporales</taxon>
        <taxon>Diademaceae</taxon>
        <taxon>Clathrospora</taxon>
    </lineage>
</organism>
<accession>A0A6A5SNL3</accession>
<evidence type="ECO:0000313" key="2">
    <source>
        <dbReference type="Proteomes" id="UP000800038"/>
    </source>
</evidence>
<evidence type="ECO:0000313" key="1">
    <source>
        <dbReference type="EMBL" id="KAF1941392.1"/>
    </source>
</evidence>
<keyword evidence="2" id="KW-1185">Reference proteome</keyword>
<proteinExistence type="predicted"/>
<dbReference type="Proteomes" id="UP000800038">
    <property type="component" value="Unassembled WGS sequence"/>
</dbReference>
<dbReference type="EMBL" id="ML976048">
    <property type="protein sequence ID" value="KAF1941392.1"/>
    <property type="molecule type" value="Genomic_DNA"/>
</dbReference>
<gene>
    <name evidence="1" type="ORF">EJ02DRAFT_466602</name>
</gene>
<sequence>MPEYWYCCQCGDGAHNGTMTTTCPTYNCGHGKCTGCNTQSQSGFAHAYMHADAAVSISDSHTIHVGPGSHTTFPQNAVGNVYNTSTPAQNITIHTPAYSITAPSYTSLLVSGGAPFSQGPPERAPVYRWQCCTCGGDNSVNIDKGCATCCNHWRNECCHVYDDSRRSG</sequence>